<dbReference type="AlphaFoldDB" id="A0A517Z6V4"/>
<protein>
    <submittedName>
        <fullName evidence="1">Leucine Rich repeats (2 copies)</fullName>
    </submittedName>
</protein>
<gene>
    <name evidence="1" type="ORF">Mal4_25380</name>
</gene>
<dbReference type="EMBL" id="CP036275">
    <property type="protein sequence ID" value="QDU38213.1"/>
    <property type="molecule type" value="Genomic_DNA"/>
</dbReference>
<dbReference type="InterPro" id="IPR032675">
    <property type="entry name" value="LRR_dom_sf"/>
</dbReference>
<evidence type="ECO:0000313" key="2">
    <source>
        <dbReference type="Proteomes" id="UP000320496"/>
    </source>
</evidence>
<accession>A0A517Z6V4</accession>
<dbReference type="SUPFAM" id="SSF52047">
    <property type="entry name" value="RNI-like"/>
    <property type="match status" value="1"/>
</dbReference>
<dbReference type="KEGG" id="mri:Mal4_25380"/>
<reference evidence="1 2" key="1">
    <citation type="submission" date="2019-02" db="EMBL/GenBank/DDBJ databases">
        <title>Deep-cultivation of Planctomycetes and their phenomic and genomic characterization uncovers novel biology.</title>
        <authorList>
            <person name="Wiegand S."/>
            <person name="Jogler M."/>
            <person name="Boedeker C."/>
            <person name="Pinto D."/>
            <person name="Vollmers J."/>
            <person name="Rivas-Marin E."/>
            <person name="Kohn T."/>
            <person name="Peeters S.H."/>
            <person name="Heuer A."/>
            <person name="Rast P."/>
            <person name="Oberbeckmann S."/>
            <person name="Bunk B."/>
            <person name="Jeske O."/>
            <person name="Meyerdierks A."/>
            <person name="Storesund J.E."/>
            <person name="Kallscheuer N."/>
            <person name="Luecker S."/>
            <person name="Lage O.M."/>
            <person name="Pohl T."/>
            <person name="Merkel B.J."/>
            <person name="Hornburger P."/>
            <person name="Mueller R.-W."/>
            <person name="Bruemmer F."/>
            <person name="Labrenz M."/>
            <person name="Spormann A.M."/>
            <person name="Op den Camp H."/>
            <person name="Overmann J."/>
            <person name="Amann R."/>
            <person name="Jetten M.S.M."/>
            <person name="Mascher T."/>
            <person name="Medema M.H."/>
            <person name="Devos D.P."/>
            <person name="Kaster A.-K."/>
            <person name="Ovreas L."/>
            <person name="Rohde M."/>
            <person name="Galperin M.Y."/>
            <person name="Jogler C."/>
        </authorList>
    </citation>
    <scope>NUCLEOTIDE SEQUENCE [LARGE SCALE GENOMIC DNA]</scope>
    <source>
        <strain evidence="1 2">Mal4</strain>
    </source>
</reference>
<keyword evidence="2" id="KW-1185">Reference proteome</keyword>
<dbReference type="Proteomes" id="UP000320496">
    <property type="component" value="Chromosome"/>
</dbReference>
<sequence>MTSMPLLGDRGVDAIGVSRDLSELYLDNCGISNASLNVIGGLSHLWSVSLCSNRIGDQGVKRVGALKQLRLLQLNCTDVTGAGLACLSDVKRMYLHMNGCPVDDSGIGECLRALPSLGLLALNDTRVTDAAMQGIASLALLEDLRLEGTAVTDEGVLSLLQHPSLCRVYLRRTNVSQAVIARLRSESAKRLIVYA</sequence>
<dbReference type="PANTHER" id="PTHR13318">
    <property type="entry name" value="PARTNER OF PAIRED, ISOFORM B-RELATED"/>
    <property type="match status" value="1"/>
</dbReference>
<dbReference type="Gene3D" id="3.80.10.10">
    <property type="entry name" value="Ribonuclease Inhibitor"/>
    <property type="match status" value="1"/>
</dbReference>
<proteinExistence type="predicted"/>
<evidence type="ECO:0000313" key="1">
    <source>
        <dbReference type="EMBL" id="QDU38213.1"/>
    </source>
</evidence>
<name>A0A517Z6V4_9PLAN</name>
<dbReference type="OrthoDB" id="272105at2"/>
<dbReference type="GO" id="GO:0031146">
    <property type="term" value="P:SCF-dependent proteasomal ubiquitin-dependent protein catabolic process"/>
    <property type="evidence" value="ECO:0007669"/>
    <property type="project" value="TreeGrafter"/>
</dbReference>
<dbReference type="Pfam" id="PF13516">
    <property type="entry name" value="LRR_6"/>
    <property type="match status" value="1"/>
</dbReference>
<dbReference type="GO" id="GO:0019005">
    <property type="term" value="C:SCF ubiquitin ligase complex"/>
    <property type="evidence" value="ECO:0007669"/>
    <property type="project" value="TreeGrafter"/>
</dbReference>
<organism evidence="1 2">
    <name type="scientific">Maioricimonas rarisocia</name>
    <dbReference type="NCBI Taxonomy" id="2528026"/>
    <lineage>
        <taxon>Bacteria</taxon>
        <taxon>Pseudomonadati</taxon>
        <taxon>Planctomycetota</taxon>
        <taxon>Planctomycetia</taxon>
        <taxon>Planctomycetales</taxon>
        <taxon>Planctomycetaceae</taxon>
        <taxon>Maioricimonas</taxon>
    </lineage>
</organism>
<dbReference type="InterPro" id="IPR001611">
    <property type="entry name" value="Leu-rich_rpt"/>
</dbReference>